<organism evidence="1 2">
    <name type="scientific">Candidatus Portnoybacteria bacterium RBG_13_40_8</name>
    <dbReference type="NCBI Taxonomy" id="1801990"/>
    <lineage>
        <taxon>Bacteria</taxon>
        <taxon>Candidatus Portnoyibacteriota</taxon>
    </lineage>
</organism>
<evidence type="ECO:0008006" key="3">
    <source>
        <dbReference type="Google" id="ProtNLM"/>
    </source>
</evidence>
<dbReference type="EMBL" id="MHMT01000021">
    <property type="protein sequence ID" value="OGZ32279.1"/>
    <property type="molecule type" value="Genomic_DNA"/>
</dbReference>
<dbReference type="STRING" id="1801990.A2V69_01065"/>
<gene>
    <name evidence="1" type="ORF">A2V69_01065</name>
</gene>
<evidence type="ECO:0000313" key="1">
    <source>
        <dbReference type="EMBL" id="OGZ32279.1"/>
    </source>
</evidence>
<evidence type="ECO:0000313" key="2">
    <source>
        <dbReference type="Proteomes" id="UP000177810"/>
    </source>
</evidence>
<accession>A0A1G2F2N1</accession>
<sequence length="59" mass="6864">MNDLEIKELTDIFDKVKRNTILALRMKGLSLNEIVRRLGGTTKPVIKRIIDEVKKEEKL</sequence>
<dbReference type="AlphaFoldDB" id="A0A1G2F2N1"/>
<reference evidence="1 2" key="1">
    <citation type="journal article" date="2016" name="Nat. Commun.">
        <title>Thousands of microbial genomes shed light on interconnected biogeochemical processes in an aquifer system.</title>
        <authorList>
            <person name="Anantharaman K."/>
            <person name="Brown C.T."/>
            <person name="Hug L.A."/>
            <person name="Sharon I."/>
            <person name="Castelle C.J."/>
            <person name="Probst A.J."/>
            <person name="Thomas B.C."/>
            <person name="Singh A."/>
            <person name="Wilkins M.J."/>
            <person name="Karaoz U."/>
            <person name="Brodie E.L."/>
            <person name="Williams K.H."/>
            <person name="Hubbard S.S."/>
            <person name="Banfield J.F."/>
        </authorList>
    </citation>
    <scope>NUCLEOTIDE SEQUENCE [LARGE SCALE GENOMIC DNA]</scope>
</reference>
<protein>
    <recommendedName>
        <fullName evidence="3">RNA polymerase sigma-70 region 4 domain-containing protein</fullName>
    </recommendedName>
</protein>
<comment type="caution">
    <text evidence="1">The sequence shown here is derived from an EMBL/GenBank/DDBJ whole genome shotgun (WGS) entry which is preliminary data.</text>
</comment>
<name>A0A1G2F2N1_9BACT</name>
<dbReference type="Proteomes" id="UP000177810">
    <property type="component" value="Unassembled WGS sequence"/>
</dbReference>
<proteinExistence type="predicted"/>